<protein>
    <submittedName>
        <fullName evidence="2">Uncharacterized protein</fullName>
    </submittedName>
</protein>
<evidence type="ECO:0000313" key="2">
    <source>
        <dbReference type="EMBL" id="SKB57940.1"/>
    </source>
</evidence>
<dbReference type="Proteomes" id="UP000189818">
    <property type="component" value="Unassembled WGS sequence"/>
</dbReference>
<dbReference type="AlphaFoldDB" id="A0A1T5CFR1"/>
<dbReference type="EMBL" id="FUYM01000004">
    <property type="protein sequence ID" value="SKB57940.1"/>
    <property type="molecule type" value="Genomic_DNA"/>
</dbReference>
<name>A0A1T5CFR1_9SPHN</name>
<keyword evidence="1" id="KW-0732">Signal</keyword>
<proteinExistence type="predicted"/>
<organism evidence="2 3">
    <name type="scientific">Rhizorhabdus histidinilytica</name>
    <dbReference type="NCBI Taxonomy" id="439228"/>
    <lineage>
        <taxon>Bacteria</taxon>
        <taxon>Pseudomonadati</taxon>
        <taxon>Pseudomonadota</taxon>
        <taxon>Alphaproteobacteria</taxon>
        <taxon>Sphingomonadales</taxon>
        <taxon>Sphingomonadaceae</taxon>
        <taxon>Rhizorhabdus</taxon>
    </lineage>
</organism>
<keyword evidence="3" id="KW-1185">Reference proteome</keyword>
<dbReference type="RefSeq" id="WP_079647940.1">
    <property type="nucleotide sequence ID" value="NZ_FUYM01000004.1"/>
</dbReference>
<dbReference type="OrthoDB" id="5956991at2"/>
<reference evidence="3" key="1">
    <citation type="submission" date="2017-02" db="EMBL/GenBank/DDBJ databases">
        <authorList>
            <person name="Varghese N."/>
            <person name="Submissions S."/>
        </authorList>
    </citation>
    <scope>NUCLEOTIDE SEQUENCE [LARGE SCALE GENOMIC DNA]</scope>
    <source>
        <strain evidence="3">UM2</strain>
    </source>
</reference>
<evidence type="ECO:0000313" key="3">
    <source>
        <dbReference type="Proteomes" id="UP000189818"/>
    </source>
</evidence>
<evidence type="ECO:0000256" key="1">
    <source>
        <dbReference type="SAM" id="SignalP"/>
    </source>
</evidence>
<sequence>MRAILCLIGAVLMTTALPAQAARPDPEARIAKALEGRVAGKPVDCIPLRQIQSTEIFDRTAILYKVGSTWYLNRPASGANFLDRNDILLTDTHSSNLCSIDIVRLIDQSTRFPSGSLGLGKFVPYTKKKG</sequence>
<gene>
    <name evidence="2" type="ORF">SAMN06295920_10417</name>
</gene>
<accession>A0A1T5CFR1</accession>
<feature type="signal peptide" evidence="1">
    <location>
        <begin position="1"/>
        <end position="21"/>
    </location>
</feature>
<feature type="chain" id="PRO_5012256383" evidence="1">
    <location>
        <begin position="22"/>
        <end position="130"/>
    </location>
</feature>